<dbReference type="NCBIfam" id="TIGR02453">
    <property type="entry name" value="TIGR02453 family protein"/>
    <property type="match status" value="1"/>
</dbReference>
<accession>A0A967ASD1</accession>
<dbReference type="PIRSF" id="PIRSF028451">
    <property type="entry name" value="UCP028451"/>
    <property type="match status" value="1"/>
</dbReference>
<name>A0A967ASD1_9FLAO</name>
<reference evidence="1" key="2">
    <citation type="submission" date="2020-03" db="EMBL/GenBank/DDBJ databases">
        <title>Flavobacteriaceae bacterium strain TP-CH-4, a member of the family Flavobacteriaceae isolated from a deep-sea seamount.</title>
        <authorList>
            <person name="Zhang D.-C."/>
        </authorList>
    </citation>
    <scope>NUCLEOTIDE SEQUENCE</scope>
    <source>
        <strain evidence="1">TP-CH-4</strain>
    </source>
</reference>
<dbReference type="InterPro" id="IPR015996">
    <property type="entry name" value="UCP028451"/>
</dbReference>
<dbReference type="Proteomes" id="UP000707206">
    <property type="component" value="Unassembled WGS sequence"/>
</dbReference>
<sequence length="227" mass="26834">MEPFKVYQLPKDFHNLVNFLKELQKNNNKDWMDTHRKWYKEVRNDFIEWLDRMNDQLATIDDDYYDTPGKKGINRINNNLMFHPHKPVYKDHFGAGLDKRPGTGDFYVEIGIERSLFAGGLWRPDPKTLRSLRDAIDYDGEKLKKIIDKPSFKKTFGGLYEDEKLVKAPKGFSNDHPHIDLLRNKTFAVAVAFSTKEVLQDDFDKKLIRVYREMLPFRRYLSNALTV</sequence>
<protein>
    <submittedName>
        <fullName evidence="1">DUF2461 domain-containing protein</fullName>
    </submittedName>
</protein>
<keyword evidence="2" id="KW-1185">Reference proteome</keyword>
<reference evidence="1" key="1">
    <citation type="submission" date="2019-07" db="EMBL/GenBank/DDBJ databases">
        <authorList>
            <person name="De-Chao Zhang Q."/>
        </authorList>
    </citation>
    <scope>NUCLEOTIDE SEQUENCE</scope>
    <source>
        <strain evidence="1">TP-CH-4</strain>
    </source>
</reference>
<organism evidence="1 2">
    <name type="scientific">Pelagihabitans pacificus</name>
    <dbReference type="NCBI Taxonomy" id="2696054"/>
    <lineage>
        <taxon>Bacteria</taxon>
        <taxon>Pseudomonadati</taxon>
        <taxon>Bacteroidota</taxon>
        <taxon>Flavobacteriia</taxon>
        <taxon>Flavobacteriales</taxon>
        <taxon>Flavobacteriaceae</taxon>
        <taxon>Pelagihabitans</taxon>
    </lineage>
</organism>
<dbReference type="InterPro" id="IPR012808">
    <property type="entry name" value="CHP02453"/>
</dbReference>
<proteinExistence type="predicted"/>
<dbReference type="PANTHER" id="PTHR36452:SF1">
    <property type="entry name" value="DUF2461 DOMAIN-CONTAINING PROTEIN"/>
    <property type="match status" value="1"/>
</dbReference>
<evidence type="ECO:0000313" key="2">
    <source>
        <dbReference type="Proteomes" id="UP000707206"/>
    </source>
</evidence>
<dbReference type="EMBL" id="VIKU02000002">
    <property type="protein sequence ID" value="NHF59496.1"/>
    <property type="molecule type" value="Genomic_DNA"/>
</dbReference>
<dbReference type="Pfam" id="PF09365">
    <property type="entry name" value="DUF2461"/>
    <property type="match status" value="1"/>
</dbReference>
<dbReference type="PANTHER" id="PTHR36452">
    <property type="entry name" value="CHROMOSOME 12, WHOLE GENOME SHOTGUN SEQUENCE"/>
    <property type="match status" value="1"/>
</dbReference>
<gene>
    <name evidence="1" type="ORF">FK220_009100</name>
</gene>
<evidence type="ECO:0000313" key="1">
    <source>
        <dbReference type="EMBL" id="NHF59496.1"/>
    </source>
</evidence>
<dbReference type="AlphaFoldDB" id="A0A967ASD1"/>
<comment type="caution">
    <text evidence="1">The sequence shown here is derived from an EMBL/GenBank/DDBJ whole genome shotgun (WGS) entry which is preliminary data.</text>
</comment>